<name>A0ABR1IB83_9HYPO</name>
<dbReference type="PANTHER" id="PTHR41677:SF1">
    <property type="entry name" value="FE2OG DIOXYGENASE DOMAIN-CONTAINING PROTEIN"/>
    <property type="match status" value="1"/>
</dbReference>
<protein>
    <recommendedName>
        <fullName evidence="3">Fe2OG dioxygenase domain-containing protein</fullName>
    </recommendedName>
</protein>
<comment type="caution">
    <text evidence="1">The sequence shown here is derived from an EMBL/GenBank/DDBJ whole genome shotgun (WGS) entry which is preliminary data.</text>
</comment>
<evidence type="ECO:0000313" key="2">
    <source>
        <dbReference type="Proteomes" id="UP001498421"/>
    </source>
</evidence>
<dbReference type="Proteomes" id="UP001498421">
    <property type="component" value="Unassembled WGS sequence"/>
</dbReference>
<evidence type="ECO:0000313" key="1">
    <source>
        <dbReference type="EMBL" id="KAK7430868.1"/>
    </source>
</evidence>
<reference evidence="1 2" key="1">
    <citation type="journal article" date="2025" name="Microbiol. Resour. Announc.">
        <title>Draft genome sequences for Neonectria magnoliae and Neonectria punicea, canker pathogens of Liriodendron tulipifera and Acer saccharum in West Virginia.</title>
        <authorList>
            <person name="Petronek H.M."/>
            <person name="Kasson M.T."/>
            <person name="Metheny A.M."/>
            <person name="Stauder C.M."/>
            <person name="Lovett B."/>
            <person name="Lynch S.C."/>
            <person name="Garnas J.R."/>
            <person name="Kasson L.R."/>
            <person name="Stajich J.E."/>
        </authorList>
    </citation>
    <scope>NUCLEOTIDE SEQUENCE [LARGE SCALE GENOMIC DNA]</scope>
    <source>
        <strain evidence="1 2">NRRL 64651</strain>
    </source>
</reference>
<evidence type="ECO:0008006" key="3">
    <source>
        <dbReference type="Google" id="ProtNLM"/>
    </source>
</evidence>
<accession>A0ABR1IB83</accession>
<dbReference type="EMBL" id="JAZAVK010000016">
    <property type="protein sequence ID" value="KAK7430868.1"/>
    <property type="molecule type" value="Genomic_DNA"/>
</dbReference>
<proteinExistence type="predicted"/>
<keyword evidence="2" id="KW-1185">Reference proteome</keyword>
<dbReference type="PANTHER" id="PTHR41677">
    <property type="entry name" value="YALI0B19030P"/>
    <property type="match status" value="1"/>
</dbReference>
<sequence length="340" mass="37632">MAAHVMMPFAPPAPVGPKIKGPTRPIHDLPQYIIDEGKADKVPFDPKKHLNIVHPTKIFTMGEIGLEGQGISDTAVSEPFSIFTPEAVQQMRAEIFSQPVLETCQYSSDFAKNMIRGFGPRLAPFTFAAWHSPEILSAISGVAGVELVPAIDFDVGHLNVSINNDTNISQAKEESANNDSSAFAWHHDSYPFVCVTMLSDCTGMVGGETAIRTGSGEIMKVRGPAMGTAVIMQGRYIEHQALKAMGARERISMVTSFRPKDPLIRDEIVLTGVRAISDLSQLYYQYAQYRLEVLEERVRAQSKKLRKQEGSGQMFNVGESRKFLNEQKQFLEAMLIELVE</sequence>
<organism evidence="1 2">
    <name type="scientific">Neonectria magnoliae</name>
    <dbReference type="NCBI Taxonomy" id="2732573"/>
    <lineage>
        <taxon>Eukaryota</taxon>
        <taxon>Fungi</taxon>
        <taxon>Dikarya</taxon>
        <taxon>Ascomycota</taxon>
        <taxon>Pezizomycotina</taxon>
        <taxon>Sordariomycetes</taxon>
        <taxon>Hypocreomycetidae</taxon>
        <taxon>Hypocreales</taxon>
        <taxon>Nectriaceae</taxon>
        <taxon>Neonectria</taxon>
    </lineage>
</organism>
<gene>
    <name evidence="1" type="ORF">QQZ08_002657</name>
</gene>